<organism evidence="3 4">
    <name type="scientific">Lolium multiflorum</name>
    <name type="common">Italian ryegrass</name>
    <name type="synonym">Lolium perenne subsp. multiflorum</name>
    <dbReference type="NCBI Taxonomy" id="4521"/>
    <lineage>
        <taxon>Eukaryota</taxon>
        <taxon>Viridiplantae</taxon>
        <taxon>Streptophyta</taxon>
        <taxon>Embryophyta</taxon>
        <taxon>Tracheophyta</taxon>
        <taxon>Spermatophyta</taxon>
        <taxon>Magnoliopsida</taxon>
        <taxon>Liliopsida</taxon>
        <taxon>Poales</taxon>
        <taxon>Poaceae</taxon>
        <taxon>BOP clade</taxon>
        <taxon>Pooideae</taxon>
        <taxon>Poodae</taxon>
        <taxon>Poeae</taxon>
        <taxon>Poeae Chloroplast Group 2 (Poeae type)</taxon>
        <taxon>Loliodinae</taxon>
        <taxon>Loliinae</taxon>
        <taxon>Lolium</taxon>
    </lineage>
</organism>
<gene>
    <name evidence="3" type="ORF">QYE76_048354</name>
</gene>
<feature type="domain" description="XS" evidence="2">
    <location>
        <begin position="310"/>
        <end position="439"/>
    </location>
</feature>
<accession>A0AAD8V4G6</accession>
<comment type="caution">
    <text evidence="3">The sequence shown here is derived from an EMBL/GenBank/DDBJ whole genome shotgun (WGS) entry which is preliminary data.</text>
</comment>
<dbReference type="Pfam" id="PF03468">
    <property type="entry name" value="XS"/>
    <property type="match status" value="1"/>
</dbReference>
<feature type="compositionally biased region" description="Low complexity" evidence="1">
    <location>
        <begin position="15"/>
        <end position="35"/>
    </location>
</feature>
<dbReference type="GO" id="GO:0031047">
    <property type="term" value="P:regulatory ncRNA-mediated gene silencing"/>
    <property type="evidence" value="ECO:0007669"/>
    <property type="project" value="InterPro"/>
</dbReference>
<feature type="region of interest" description="Disordered" evidence="1">
    <location>
        <begin position="150"/>
        <end position="210"/>
    </location>
</feature>
<evidence type="ECO:0000313" key="3">
    <source>
        <dbReference type="EMBL" id="KAK1590387.1"/>
    </source>
</evidence>
<evidence type="ECO:0000313" key="4">
    <source>
        <dbReference type="Proteomes" id="UP001231189"/>
    </source>
</evidence>
<feature type="region of interest" description="Disordered" evidence="1">
    <location>
        <begin position="1"/>
        <end position="87"/>
    </location>
</feature>
<dbReference type="Gene3D" id="3.30.70.2890">
    <property type="entry name" value="XS domain"/>
    <property type="match status" value="1"/>
</dbReference>
<keyword evidence="4" id="KW-1185">Reference proteome</keyword>
<dbReference type="InterPro" id="IPR005380">
    <property type="entry name" value="XS_domain"/>
</dbReference>
<feature type="compositionally biased region" description="Low complexity" evidence="1">
    <location>
        <begin position="199"/>
        <end position="208"/>
    </location>
</feature>
<dbReference type="AlphaFoldDB" id="A0AAD8V4G6"/>
<name>A0AAD8V4G6_LOLMU</name>
<dbReference type="InterPro" id="IPR038588">
    <property type="entry name" value="XS_domain_sf"/>
</dbReference>
<dbReference type="PANTHER" id="PTHR46619">
    <property type="entry name" value="RNA RECOGNITION MOTIF XS DOMAIN PROTEIN-RELATED"/>
    <property type="match status" value="1"/>
</dbReference>
<dbReference type="Proteomes" id="UP001231189">
    <property type="component" value="Unassembled WGS sequence"/>
</dbReference>
<proteinExistence type="predicted"/>
<feature type="compositionally biased region" description="Pro residues" evidence="1">
    <location>
        <begin position="150"/>
        <end position="160"/>
    </location>
</feature>
<evidence type="ECO:0000256" key="1">
    <source>
        <dbReference type="SAM" id="MobiDB-lite"/>
    </source>
</evidence>
<reference evidence="3" key="1">
    <citation type="submission" date="2023-07" db="EMBL/GenBank/DDBJ databases">
        <title>A chromosome-level genome assembly of Lolium multiflorum.</title>
        <authorList>
            <person name="Chen Y."/>
            <person name="Copetti D."/>
            <person name="Kolliker R."/>
            <person name="Studer B."/>
        </authorList>
    </citation>
    <scope>NUCLEOTIDE SEQUENCE</scope>
    <source>
        <strain evidence="3">02402/16</strain>
        <tissue evidence="3">Leaf</tissue>
    </source>
</reference>
<feature type="compositionally biased region" description="Pro residues" evidence="1">
    <location>
        <begin position="62"/>
        <end position="86"/>
    </location>
</feature>
<evidence type="ECO:0000259" key="2">
    <source>
        <dbReference type="Pfam" id="PF03468"/>
    </source>
</evidence>
<protein>
    <recommendedName>
        <fullName evidence="2">XS domain-containing protein</fullName>
    </recommendedName>
</protein>
<sequence>MKAAAKPNPPPPPAAAAAQPSTKPASSSSSSAADPSTKRTLPAAADAAHSTPSHPNLTTNGPPNPSPLLPSPHLQPPQQPLPPPRPLLTVAAVDAAMAVLGPPPQYGLESLDRRTVALSDGTVRTYFALPLEPPPQLRQQLPPIFPLPHLGPPGPGPAPGPNRWIPPLMHAAAPPAPPTKRKWEGQSNGGGPGESSGRQQQQKPVAKQVKVEPTSFLNMVRMINENTEVKNSYLANGKNYKCAVCNRDSVDMHALLNHSYNTKNPESRADHLGLHKAICVLMGWNYSVDPVHKKAYQTLSNADAEANRGDLILWPPTIIVENTYKSRNDGQKEAMSNNEMESKLREMGFGGVTVKPLVGKDGAMSVRFASNLAGLKEAVRLADLFEAEGHGRLQWDQWVQTRGIPSSYAEGGNPMFVKVDEKGQQTWVLYGYLGTASDLDVLDPESKQNIVIKSRKEIDLSD</sequence>
<dbReference type="EMBL" id="JAUUTY010000740">
    <property type="protein sequence ID" value="KAK1590387.1"/>
    <property type="molecule type" value="Genomic_DNA"/>
</dbReference>
<dbReference type="PANTHER" id="PTHR46619:SF1">
    <property type="entry name" value="XS DOMAIN CONTAINING PROTEIN EXPRESSED"/>
    <property type="match status" value="1"/>
</dbReference>